<dbReference type="Proteomes" id="UP000001312">
    <property type="component" value="Unassembled WGS sequence"/>
</dbReference>
<dbReference type="KEGG" id="ssl:SS1G_11787"/>
<evidence type="ECO:0000313" key="2">
    <source>
        <dbReference type="EMBL" id="EDN97262.1"/>
    </source>
</evidence>
<evidence type="ECO:0000313" key="3">
    <source>
        <dbReference type="Proteomes" id="UP000001312"/>
    </source>
</evidence>
<sequence length="59" mass="6592">MQILACRREEESTEMKNYDCASISNAVTPPFLSVLASSCYFHLTAFALIINFIIETTVS</sequence>
<dbReference type="InParanoid" id="A7F3E1"/>
<dbReference type="AlphaFoldDB" id="A7F3E1"/>
<reference evidence="3" key="1">
    <citation type="journal article" date="2011" name="PLoS Genet.">
        <title>Genomic analysis of the necrotrophic fungal pathogens Sclerotinia sclerotiorum and Botrytis cinerea.</title>
        <authorList>
            <person name="Amselem J."/>
            <person name="Cuomo C.A."/>
            <person name="van Kan J.A."/>
            <person name="Viaud M."/>
            <person name="Benito E.P."/>
            <person name="Couloux A."/>
            <person name="Coutinho P.M."/>
            <person name="de Vries R.P."/>
            <person name="Dyer P.S."/>
            <person name="Fillinger S."/>
            <person name="Fournier E."/>
            <person name="Gout L."/>
            <person name="Hahn M."/>
            <person name="Kohn L."/>
            <person name="Lapalu N."/>
            <person name="Plummer K.M."/>
            <person name="Pradier J.M."/>
            <person name="Quevillon E."/>
            <person name="Sharon A."/>
            <person name="Simon A."/>
            <person name="ten Have A."/>
            <person name="Tudzynski B."/>
            <person name="Tudzynski P."/>
            <person name="Wincker P."/>
            <person name="Andrew M."/>
            <person name="Anthouard V."/>
            <person name="Beever R.E."/>
            <person name="Beffa R."/>
            <person name="Benoit I."/>
            <person name="Bouzid O."/>
            <person name="Brault B."/>
            <person name="Chen Z."/>
            <person name="Choquer M."/>
            <person name="Collemare J."/>
            <person name="Cotton P."/>
            <person name="Danchin E.G."/>
            <person name="Da Silva C."/>
            <person name="Gautier A."/>
            <person name="Giraud C."/>
            <person name="Giraud T."/>
            <person name="Gonzalez C."/>
            <person name="Grossetete S."/>
            <person name="Guldener U."/>
            <person name="Henrissat B."/>
            <person name="Howlett B.J."/>
            <person name="Kodira C."/>
            <person name="Kretschmer M."/>
            <person name="Lappartient A."/>
            <person name="Leroch M."/>
            <person name="Levis C."/>
            <person name="Mauceli E."/>
            <person name="Neuveglise C."/>
            <person name="Oeser B."/>
            <person name="Pearson M."/>
            <person name="Poulain J."/>
            <person name="Poussereau N."/>
            <person name="Quesneville H."/>
            <person name="Rascle C."/>
            <person name="Schumacher J."/>
            <person name="Segurens B."/>
            <person name="Sexton A."/>
            <person name="Silva E."/>
            <person name="Sirven C."/>
            <person name="Soanes D.M."/>
            <person name="Talbot N.J."/>
            <person name="Templeton M."/>
            <person name="Yandava C."/>
            <person name="Yarden O."/>
            <person name="Zeng Q."/>
            <person name="Rollins J.A."/>
            <person name="Lebrun M.H."/>
            <person name="Dickman M."/>
        </authorList>
    </citation>
    <scope>NUCLEOTIDE SEQUENCE [LARGE SCALE GENOMIC DNA]</scope>
    <source>
        <strain evidence="3">ATCC 18683 / 1980 / Ss-1</strain>
    </source>
</reference>
<dbReference type="RefSeq" id="XP_001586758.1">
    <property type="nucleotide sequence ID" value="XM_001586708.1"/>
</dbReference>
<gene>
    <name evidence="2" type="ORF">SS1G_11787</name>
</gene>
<name>A7F3E1_SCLS1</name>
<keyword evidence="1" id="KW-0472">Membrane</keyword>
<feature type="transmembrane region" description="Helical" evidence="1">
    <location>
        <begin position="31"/>
        <end position="54"/>
    </location>
</feature>
<dbReference type="EMBL" id="CH476640">
    <property type="protein sequence ID" value="EDN97262.1"/>
    <property type="molecule type" value="Genomic_DNA"/>
</dbReference>
<keyword evidence="1" id="KW-1133">Transmembrane helix</keyword>
<accession>A7F3E1</accession>
<proteinExistence type="predicted"/>
<dbReference type="GeneID" id="5482887"/>
<keyword evidence="1" id="KW-0812">Transmembrane</keyword>
<protein>
    <submittedName>
        <fullName evidence="2">Uncharacterized protein</fullName>
    </submittedName>
</protein>
<evidence type="ECO:0000256" key="1">
    <source>
        <dbReference type="SAM" id="Phobius"/>
    </source>
</evidence>
<organism evidence="2 3">
    <name type="scientific">Sclerotinia sclerotiorum (strain ATCC 18683 / 1980 / Ss-1)</name>
    <name type="common">White mold</name>
    <name type="synonym">Whetzelinia sclerotiorum</name>
    <dbReference type="NCBI Taxonomy" id="665079"/>
    <lineage>
        <taxon>Eukaryota</taxon>
        <taxon>Fungi</taxon>
        <taxon>Dikarya</taxon>
        <taxon>Ascomycota</taxon>
        <taxon>Pezizomycotina</taxon>
        <taxon>Leotiomycetes</taxon>
        <taxon>Helotiales</taxon>
        <taxon>Sclerotiniaceae</taxon>
        <taxon>Sclerotinia</taxon>
    </lineage>
</organism>
<keyword evidence="3" id="KW-1185">Reference proteome</keyword>